<dbReference type="FunFam" id="1.10.287.130:FF:000001">
    <property type="entry name" value="Two-component sensor histidine kinase"/>
    <property type="match status" value="1"/>
</dbReference>
<feature type="non-terminal residue" evidence="16">
    <location>
        <position position="1"/>
    </location>
</feature>
<evidence type="ECO:0000256" key="2">
    <source>
        <dbReference type="ARBA" id="ARBA00001968"/>
    </source>
</evidence>
<name>A0A2T8FE90_9ACTN</name>
<dbReference type="Pfam" id="PF00072">
    <property type="entry name" value="Response_reg"/>
    <property type="match status" value="2"/>
</dbReference>
<dbReference type="PANTHER" id="PTHR43547:SF2">
    <property type="entry name" value="HYBRID SIGNAL TRANSDUCTION HISTIDINE KINASE C"/>
    <property type="match status" value="1"/>
</dbReference>
<dbReference type="SMART" id="SM00387">
    <property type="entry name" value="HATPase_c"/>
    <property type="match status" value="1"/>
</dbReference>
<dbReference type="PROSITE" id="PS50110">
    <property type="entry name" value="RESPONSE_REGULATORY"/>
    <property type="match status" value="2"/>
</dbReference>
<dbReference type="CDD" id="cd00082">
    <property type="entry name" value="HisKA"/>
    <property type="match status" value="1"/>
</dbReference>
<keyword evidence="6" id="KW-0808">Transferase</keyword>
<feature type="transmembrane region" description="Helical" evidence="11">
    <location>
        <begin position="45"/>
        <end position="64"/>
    </location>
</feature>
<gene>
    <name evidence="16" type="ORF">DDE18_06970</name>
</gene>
<feature type="modified residue" description="4-aspartylphosphate" evidence="10">
    <location>
        <position position="627"/>
    </location>
</feature>
<dbReference type="SUPFAM" id="SSF47384">
    <property type="entry name" value="Homodimeric domain of signal transducing histidine kinase"/>
    <property type="match status" value="1"/>
</dbReference>
<dbReference type="SUPFAM" id="SSF55785">
    <property type="entry name" value="PYP-like sensor domain (PAS domain)"/>
    <property type="match status" value="1"/>
</dbReference>
<dbReference type="Gene3D" id="3.30.450.20">
    <property type="entry name" value="PAS domain"/>
    <property type="match status" value="1"/>
</dbReference>
<evidence type="ECO:0000256" key="9">
    <source>
        <dbReference type="ARBA" id="ARBA00023136"/>
    </source>
</evidence>
<dbReference type="InterPro" id="IPR011006">
    <property type="entry name" value="CheY-like_superfamily"/>
</dbReference>
<evidence type="ECO:0000259" key="15">
    <source>
        <dbReference type="PROSITE" id="PS50113"/>
    </source>
</evidence>
<dbReference type="Gene3D" id="3.40.50.2300">
    <property type="match status" value="2"/>
</dbReference>
<dbReference type="Pfam" id="PF02518">
    <property type="entry name" value="HATPase_c"/>
    <property type="match status" value="1"/>
</dbReference>
<feature type="modified residue" description="4-aspartylphosphate" evidence="10">
    <location>
        <position position="508"/>
    </location>
</feature>
<sequence>LTPGWAASSEERADPRALVRELLPYIPVVLVLLITITRPSQLTDLVLVGLLAAMVALLIARHMLTLADNIRLTAGLEDLVHERTHELEQLSRRHTSILDGAGEGIVGLDRSGLVTFANPAAAALLGRAPDDLVGRSFHEVTQPHDAHGEPVSALMDPVAQSLATGEGRGGADDVTYRRADGTDFSVELTVTPVRGSEEVTGAVLMFRDVTERRAVEKMKNEFVSVVSHELRTPLTSLRGALGLLQAGLLREAAPKAQRMVHIAVESTDRLIRLINDILDVERITAGGLALHRKAWPAANLVGRAVAEMRGLATEAEVQVEVGTVVGTVDADADRIVQTIANLLSNAIKFSPAAGTVRVTAEERGNEVLFRVSDEGVGIPPDQQEAIFARFAQVDASDTREKGGSGLGLAICRGIVEQHGGRIWVQSEPGTGATFCFTLPAVSSSAEAETPPGGDRSMPTVLVCEDDAPTRAVISDLLSSHGYAVLGTGSGEEALALAAQQTPAAVLMDLGLPGLDGWTAIAGLRADRRTRNVPVLIVSGTEPGSAPLPVAAWLTKPLDVSRLLAALEDAIAAGGPRPCVLIVEDDPALTQVLAALFAEHGVMAVQAHTARDALRLSRDIAPDLLLLDLLLPDSDGFALVDWLREDPQLCRVPLVVYSALELDEGDKQRLRLGPTEFFIKARTNPEEVERQVLELLDAVVTGAIR</sequence>
<dbReference type="InterPro" id="IPR001789">
    <property type="entry name" value="Sig_transdc_resp-reg_receiver"/>
</dbReference>
<keyword evidence="5 10" id="KW-0597">Phosphoprotein</keyword>
<dbReference type="InterPro" id="IPR036890">
    <property type="entry name" value="HATPase_C_sf"/>
</dbReference>
<dbReference type="NCBIfam" id="TIGR00229">
    <property type="entry name" value="sensory_box"/>
    <property type="match status" value="1"/>
</dbReference>
<feature type="domain" description="PAS" evidence="14">
    <location>
        <begin position="90"/>
        <end position="145"/>
    </location>
</feature>
<dbReference type="InterPro" id="IPR003661">
    <property type="entry name" value="HisK_dim/P_dom"/>
</dbReference>
<dbReference type="PROSITE" id="PS50109">
    <property type="entry name" value="HIS_KIN"/>
    <property type="match status" value="1"/>
</dbReference>
<evidence type="ECO:0000313" key="17">
    <source>
        <dbReference type="Proteomes" id="UP000246018"/>
    </source>
</evidence>
<dbReference type="Pfam" id="PF00512">
    <property type="entry name" value="HisKA"/>
    <property type="match status" value="1"/>
</dbReference>
<dbReference type="InterPro" id="IPR004358">
    <property type="entry name" value="Sig_transdc_His_kin-like_C"/>
</dbReference>
<dbReference type="GO" id="GO:0005886">
    <property type="term" value="C:plasma membrane"/>
    <property type="evidence" value="ECO:0007669"/>
    <property type="project" value="UniProtKB-SubCell"/>
</dbReference>
<comment type="catalytic activity">
    <reaction evidence="1">
        <text>ATP + protein L-histidine = ADP + protein N-phospho-L-histidine.</text>
        <dbReference type="EC" id="2.7.13.3"/>
    </reaction>
</comment>
<keyword evidence="9 11" id="KW-0472">Membrane</keyword>
<dbReference type="CDD" id="cd00156">
    <property type="entry name" value="REC"/>
    <property type="match status" value="1"/>
</dbReference>
<evidence type="ECO:0000256" key="3">
    <source>
        <dbReference type="ARBA" id="ARBA00004236"/>
    </source>
</evidence>
<dbReference type="Proteomes" id="UP000246018">
    <property type="component" value="Unassembled WGS sequence"/>
</dbReference>
<dbReference type="InterPro" id="IPR003594">
    <property type="entry name" value="HATPase_dom"/>
</dbReference>
<dbReference type="InterPro" id="IPR000014">
    <property type="entry name" value="PAS"/>
</dbReference>
<dbReference type="GO" id="GO:0000155">
    <property type="term" value="F:phosphorelay sensor kinase activity"/>
    <property type="evidence" value="ECO:0007669"/>
    <property type="project" value="InterPro"/>
</dbReference>
<evidence type="ECO:0000256" key="7">
    <source>
        <dbReference type="ARBA" id="ARBA00022777"/>
    </source>
</evidence>
<dbReference type="InterPro" id="IPR001610">
    <property type="entry name" value="PAC"/>
</dbReference>
<dbReference type="EC" id="2.7.13.3" evidence="4"/>
<dbReference type="RefSeq" id="WP_116571484.1">
    <property type="nucleotide sequence ID" value="NZ_QDGZ01000002.1"/>
</dbReference>
<evidence type="ECO:0000256" key="10">
    <source>
        <dbReference type="PROSITE-ProRule" id="PRU00169"/>
    </source>
</evidence>
<proteinExistence type="predicted"/>
<dbReference type="SMART" id="SM00448">
    <property type="entry name" value="REC"/>
    <property type="match status" value="2"/>
</dbReference>
<keyword evidence="11" id="KW-1133">Transmembrane helix</keyword>
<keyword evidence="17" id="KW-1185">Reference proteome</keyword>
<dbReference type="SMART" id="SM00091">
    <property type="entry name" value="PAS"/>
    <property type="match status" value="1"/>
</dbReference>
<evidence type="ECO:0000256" key="1">
    <source>
        <dbReference type="ARBA" id="ARBA00000085"/>
    </source>
</evidence>
<comment type="subcellular location">
    <subcellularLocation>
        <location evidence="3">Cell membrane</location>
    </subcellularLocation>
</comment>
<keyword evidence="7" id="KW-0418">Kinase</keyword>
<accession>A0A2T8FE90</accession>
<evidence type="ECO:0000259" key="12">
    <source>
        <dbReference type="PROSITE" id="PS50109"/>
    </source>
</evidence>
<evidence type="ECO:0000256" key="8">
    <source>
        <dbReference type="ARBA" id="ARBA00023012"/>
    </source>
</evidence>
<dbReference type="PROSITE" id="PS50112">
    <property type="entry name" value="PAS"/>
    <property type="match status" value="1"/>
</dbReference>
<dbReference type="GO" id="GO:0005509">
    <property type="term" value="F:calcium ion binding"/>
    <property type="evidence" value="ECO:0007669"/>
    <property type="project" value="UniProtKB-ARBA"/>
</dbReference>
<dbReference type="PRINTS" id="PR00344">
    <property type="entry name" value="BCTRLSENSOR"/>
</dbReference>
<dbReference type="EMBL" id="QDGZ01000002">
    <property type="protein sequence ID" value="PVG84010.1"/>
    <property type="molecule type" value="Genomic_DNA"/>
</dbReference>
<feature type="domain" description="Histidine kinase" evidence="12">
    <location>
        <begin position="225"/>
        <end position="442"/>
    </location>
</feature>
<dbReference type="InterPro" id="IPR005467">
    <property type="entry name" value="His_kinase_dom"/>
</dbReference>
<keyword evidence="8" id="KW-0902">Two-component regulatory system</keyword>
<evidence type="ECO:0000313" key="16">
    <source>
        <dbReference type="EMBL" id="PVG84010.1"/>
    </source>
</evidence>
<dbReference type="InterPro" id="IPR036097">
    <property type="entry name" value="HisK_dim/P_sf"/>
</dbReference>
<evidence type="ECO:0000259" key="14">
    <source>
        <dbReference type="PROSITE" id="PS50112"/>
    </source>
</evidence>
<evidence type="ECO:0000256" key="11">
    <source>
        <dbReference type="SAM" id="Phobius"/>
    </source>
</evidence>
<dbReference type="Gene3D" id="1.10.287.130">
    <property type="match status" value="1"/>
</dbReference>
<reference evidence="16 17" key="1">
    <citation type="submission" date="2018-04" db="EMBL/GenBank/DDBJ databases">
        <title>Genome of Nocardioides gansuensis WSJ-1.</title>
        <authorList>
            <person name="Wu S."/>
            <person name="Wang G."/>
        </authorList>
    </citation>
    <scope>NUCLEOTIDE SEQUENCE [LARGE SCALE GENOMIC DNA]</scope>
    <source>
        <strain evidence="16 17">WSJ-1</strain>
    </source>
</reference>
<protein>
    <recommendedName>
        <fullName evidence="4">histidine kinase</fullName>
        <ecNumber evidence="4">2.7.13.3</ecNumber>
    </recommendedName>
</protein>
<keyword evidence="11" id="KW-0812">Transmembrane</keyword>
<comment type="caution">
    <text evidence="16">The sequence shown here is derived from an EMBL/GenBank/DDBJ whole genome shotgun (WGS) entry which is preliminary data.</text>
</comment>
<feature type="domain" description="PAC" evidence="15">
    <location>
        <begin position="170"/>
        <end position="221"/>
    </location>
</feature>
<feature type="domain" description="Response regulatory" evidence="13">
    <location>
        <begin position="578"/>
        <end position="694"/>
    </location>
</feature>
<dbReference type="CDD" id="cd16922">
    <property type="entry name" value="HATPase_EvgS-ArcB-TorS-like"/>
    <property type="match status" value="1"/>
</dbReference>
<comment type="cofactor">
    <cofactor evidence="2">
        <name>a divalent metal cation</name>
        <dbReference type="ChEBI" id="CHEBI:60240"/>
    </cofactor>
</comment>
<dbReference type="CDD" id="cd00130">
    <property type="entry name" value="PAS"/>
    <property type="match status" value="1"/>
</dbReference>
<evidence type="ECO:0000256" key="6">
    <source>
        <dbReference type="ARBA" id="ARBA00022679"/>
    </source>
</evidence>
<dbReference type="SUPFAM" id="SSF52172">
    <property type="entry name" value="CheY-like"/>
    <property type="match status" value="2"/>
</dbReference>
<dbReference type="Gene3D" id="3.30.565.10">
    <property type="entry name" value="Histidine kinase-like ATPase, C-terminal domain"/>
    <property type="match status" value="1"/>
</dbReference>
<dbReference type="Pfam" id="PF00989">
    <property type="entry name" value="PAS"/>
    <property type="match status" value="1"/>
</dbReference>
<dbReference type="InterPro" id="IPR000700">
    <property type="entry name" value="PAS-assoc_C"/>
</dbReference>
<dbReference type="InterPro" id="IPR013767">
    <property type="entry name" value="PAS_fold"/>
</dbReference>
<dbReference type="PANTHER" id="PTHR43547">
    <property type="entry name" value="TWO-COMPONENT HISTIDINE KINASE"/>
    <property type="match status" value="1"/>
</dbReference>
<dbReference type="SUPFAM" id="SSF55874">
    <property type="entry name" value="ATPase domain of HSP90 chaperone/DNA topoisomerase II/histidine kinase"/>
    <property type="match status" value="1"/>
</dbReference>
<evidence type="ECO:0000259" key="13">
    <source>
        <dbReference type="PROSITE" id="PS50110"/>
    </source>
</evidence>
<dbReference type="AlphaFoldDB" id="A0A2T8FE90"/>
<feature type="domain" description="Response regulatory" evidence="13">
    <location>
        <begin position="459"/>
        <end position="570"/>
    </location>
</feature>
<dbReference type="OrthoDB" id="9813151at2"/>
<dbReference type="SMART" id="SM00086">
    <property type="entry name" value="PAC"/>
    <property type="match status" value="1"/>
</dbReference>
<organism evidence="16 17">
    <name type="scientific">Nocardioides gansuensis</name>
    <dbReference type="NCBI Taxonomy" id="2138300"/>
    <lineage>
        <taxon>Bacteria</taxon>
        <taxon>Bacillati</taxon>
        <taxon>Actinomycetota</taxon>
        <taxon>Actinomycetes</taxon>
        <taxon>Propionibacteriales</taxon>
        <taxon>Nocardioidaceae</taxon>
        <taxon>Nocardioides</taxon>
    </lineage>
</organism>
<evidence type="ECO:0000256" key="4">
    <source>
        <dbReference type="ARBA" id="ARBA00012438"/>
    </source>
</evidence>
<evidence type="ECO:0000256" key="5">
    <source>
        <dbReference type="ARBA" id="ARBA00022553"/>
    </source>
</evidence>
<dbReference type="GO" id="GO:0006355">
    <property type="term" value="P:regulation of DNA-templated transcription"/>
    <property type="evidence" value="ECO:0007669"/>
    <property type="project" value="InterPro"/>
</dbReference>
<dbReference type="PROSITE" id="PS50113">
    <property type="entry name" value="PAC"/>
    <property type="match status" value="1"/>
</dbReference>
<dbReference type="SMART" id="SM00388">
    <property type="entry name" value="HisKA"/>
    <property type="match status" value="1"/>
</dbReference>
<dbReference type="InterPro" id="IPR035965">
    <property type="entry name" value="PAS-like_dom_sf"/>
</dbReference>
<dbReference type="FunFam" id="3.30.565.10:FF:000006">
    <property type="entry name" value="Sensor histidine kinase WalK"/>
    <property type="match status" value="1"/>
</dbReference>